<dbReference type="InterPro" id="IPR008979">
    <property type="entry name" value="Galactose-bd-like_sf"/>
</dbReference>
<dbReference type="OrthoDB" id="5985199at2759"/>
<dbReference type="SUPFAM" id="SSF49785">
    <property type="entry name" value="Galactose-binding domain-like"/>
    <property type="match status" value="1"/>
</dbReference>
<dbReference type="PROSITE" id="PS50948">
    <property type="entry name" value="PAN"/>
    <property type="match status" value="1"/>
</dbReference>
<dbReference type="InterPro" id="IPR000421">
    <property type="entry name" value="FA58C"/>
</dbReference>
<reference evidence="4" key="1">
    <citation type="submission" date="2022-11" db="UniProtKB">
        <authorList>
            <consortium name="EnsemblMetazoa"/>
        </authorList>
    </citation>
    <scope>IDENTIFICATION</scope>
</reference>
<dbReference type="PANTHER" id="PTHR24543:SF291">
    <property type="entry name" value="SMOKE ALARM, ISOFORM D"/>
    <property type="match status" value="1"/>
</dbReference>
<dbReference type="InterPro" id="IPR003609">
    <property type="entry name" value="Pan_app"/>
</dbReference>
<keyword evidence="1" id="KW-1015">Disulfide bond</keyword>
<dbReference type="PROSITE" id="PS01285">
    <property type="entry name" value="FA58C_1"/>
    <property type="match status" value="1"/>
</dbReference>
<dbReference type="RefSeq" id="XP_020911305.1">
    <property type="nucleotide sequence ID" value="XM_021055646.2"/>
</dbReference>
<evidence type="ECO:0000259" key="2">
    <source>
        <dbReference type="PROSITE" id="PS50022"/>
    </source>
</evidence>
<accession>A0A913XXC8</accession>
<evidence type="ECO:0000313" key="4">
    <source>
        <dbReference type="EnsemblMetazoa" id="XP_020911305.1"/>
    </source>
</evidence>
<dbReference type="PANTHER" id="PTHR24543">
    <property type="entry name" value="MULTICOPPER OXIDASE-RELATED"/>
    <property type="match status" value="1"/>
</dbReference>
<dbReference type="AlphaFoldDB" id="A0A913XXC8"/>
<keyword evidence="5" id="KW-1185">Reference proteome</keyword>
<sequence length="226" mass="25623">MKVENVTDKYHCQFLCLHERRCSSVNFKIKKDDNRLHRCKLFTSAANGNILPCKEYDFYENIIACASPMGMENRKINDSQITASSTYVRQDAKPIHGPWYGRLNRKADQQGIGGWAAGRKTDGEYIQVDLGVTNVITMVSTQGRSSCSCFQWVTSYSLAYSDDGTSWKPYEGDCTKIFPGNTDKNTVVTNKLEIPIKARYIRLIVKGFNGHPTMRMELYGCMELSP</sequence>
<evidence type="ECO:0000313" key="5">
    <source>
        <dbReference type="Proteomes" id="UP000887567"/>
    </source>
</evidence>
<organism evidence="4 5">
    <name type="scientific">Exaiptasia diaphana</name>
    <name type="common">Tropical sea anemone</name>
    <name type="synonym">Aiptasia pulchella</name>
    <dbReference type="NCBI Taxonomy" id="2652724"/>
    <lineage>
        <taxon>Eukaryota</taxon>
        <taxon>Metazoa</taxon>
        <taxon>Cnidaria</taxon>
        <taxon>Anthozoa</taxon>
        <taxon>Hexacorallia</taxon>
        <taxon>Actiniaria</taxon>
        <taxon>Aiptasiidae</taxon>
        <taxon>Exaiptasia</taxon>
    </lineage>
</organism>
<dbReference type="GeneID" id="110249065"/>
<dbReference type="SMART" id="SM00231">
    <property type="entry name" value="FA58C"/>
    <property type="match status" value="1"/>
</dbReference>
<evidence type="ECO:0000256" key="1">
    <source>
        <dbReference type="ARBA" id="ARBA00023157"/>
    </source>
</evidence>
<name>A0A913XXC8_EXADI</name>
<dbReference type="Proteomes" id="UP000887567">
    <property type="component" value="Unplaced"/>
</dbReference>
<dbReference type="Pfam" id="PF00754">
    <property type="entry name" value="F5_F8_type_C"/>
    <property type="match status" value="1"/>
</dbReference>
<dbReference type="KEGG" id="epa:110249065"/>
<protein>
    <submittedName>
        <fullName evidence="4">Uncharacterized protein</fullName>
    </submittedName>
</protein>
<proteinExistence type="predicted"/>
<feature type="domain" description="Apple" evidence="3">
    <location>
        <begin position="1"/>
        <end position="65"/>
    </location>
</feature>
<dbReference type="OMA" id="YENIIAC"/>
<evidence type="ECO:0000259" key="3">
    <source>
        <dbReference type="PROSITE" id="PS50948"/>
    </source>
</evidence>
<dbReference type="PROSITE" id="PS50022">
    <property type="entry name" value="FA58C_3"/>
    <property type="match status" value="1"/>
</dbReference>
<dbReference type="CDD" id="cd00057">
    <property type="entry name" value="FA58C"/>
    <property type="match status" value="1"/>
</dbReference>
<dbReference type="EnsemblMetazoa" id="XM_021055646.2">
    <property type="protein sequence ID" value="XP_020911305.1"/>
    <property type="gene ID" value="LOC110249065"/>
</dbReference>
<dbReference type="FunFam" id="2.60.120.260:FF:000002">
    <property type="entry name" value="Coagulation factor VIII"/>
    <property type="match status" value="1"/>
</dbReference>
<feature type="domain" description="F5/8 type C" evidence="2">
    <location>
        <begin position="65"/>
        <end position="221"/>
    </location>
</feature>
<dbReference type="Gene3D" id="2.60.120.260">
    <property type="entry name" value="Galactose-binding domain-like"/>
    <property type="match status" value="1"/>
</dbReference>